<evidence type="ECO:0000256" key="4">
    <source>
        <dbReference type="ARBA" id="ARBA00023136"/>
    </source>
</evidence>
<protein>
    <submittedName>
        <fullName evidence="6">GPP34 family phosphoprotein</fullName>
    </submittedName>
</protein>
<keyword evidence="7" id="KW-1185">Reference proteome</keyword>
<dbReference type="Pfam" id="PF05719">
    <property type="entry name" value="GPP34"/>
    <property type="match status" value="1"/>
</dbReference>
<evidence type="ECO:0000313" key="6">
    <source>
        <dbReference type="EMBL" id="MBY8878951.1"/>
    </source>
</evidence>
<keyword evidence="3" id="KW-0446">Lipid-binding</keyword>
<evidence type="ECO:0000256" key="3">
    <source>
        <dbReference type="ARBA" id="ARBA00023121"/>
    </source>
</evidence>
<keyword evidence="2" id="KW-0333">Golgi apparatus</keyword>
<evidence type="ECO:0000256" key="5">
    <source>
        <dbReference type="SAM" id="MobiDB-lite"/>
    </source>
</evidence>
<dbReference type="InterPro" id="IPR038261">
    <property type="entry name" value="GPP34-like_sf"/>
</dbReference>
<proteinExistence type="predicted"/>
<dbReference type="EMBL" id="JAINZZ010000015">
    <property type="protein sequence ID" value="MBY8878951.1"/>
    <property type="molecule type" value="Genomic_DNA"/>
</dbReference>
<evidence type="ECO:0000256" key="1">
    <source>
        <dbReference type="ARBA" id="ARBA00004255"/>
    </source>
</evidence>
<feature type="compositionally biased region" description="Gly residues" evidence="5">
    <location>
        <begin position="249"/>
        <end position="265"/>
    </location>
</feature>
<comment type="subcellular location">
    <subcellularLocation>
        <location evidence="1">Golgi apparatus membrane</location>
        <topology evidence="1">Peripheral membrane protein</topology>
        <orientation evidence="1">Cytoplasmic side</orientation>
    </subcellularLocation>
</comment>
<dbReference type="InterPro" id="IPR008628">
    <property type="entry name" value="GPP34-like"/>
</dbReference>
<name>A0ABS7Q727_9ACTN</name>
<dbReference type="Proteomes" id="UP000778578">
    <property type="component" value="Unassembled WGS sequence"/>
</dbReference>
<evidence type="ECO:0000313" key="7">
    <source>
        <dbReference type="Proteomes" id="UP000778578"/>
    </source>
</evidence>
<keyword evidence="4" id="KW-0472">Membrane</keyword>
<feature type="region of interest" description="Disordered" evidence="5">
    <location>
        <begin position="244"/>
        <end position="265"/>
    </location>
</feature>
<dbReference type="Gene3D" id="1.10.3630.10">
    <property type="entry name" value="yeast vps74-n-term truncation variant domain like"/>
    <property type="match status" value="1"/>
</dbReference>
<organism evidence="6 7">
    <name type="scientific">Actinacidiphila acidipaludis</name>
    <dbReference type="NCBI Taxonomy" id="2873382"/>
    <lineage>
        <taxon>Bacteria</taxon>
        <taxon>Bacillati</taxon>
        <taxon>Actinomycetota</taxon>
        <taxon>Actinomycetes</taxon>
        <taxon>Kitasatosporales</taxon>
        <taxon>Streptomycetaceae</taxon>
        <taxon>Actinacidiphila</taxon>
    </lineage>
</organism>
<reference evidence="6 7" key="1">
    <citation type="submission" date="2021-08" db="EMBL/GenBank/DDBJ databases">
        <title>WGS of actinomycetes from Thailand.</title>
        <authorList>
            <person name="Thawai C."/>
        </authorList>
    </citation>
    <scope>NUCLEOTIDE SEQUENCE [LARGE SCALE GENOMIC DNA]</scope>
    <source>
        <strain evidence="6 7">PLK6-54</strain>
    </source>
</reference>
<dbReference type="RefSeq" id="WP_222963081.1">
    <property type="nucleotide sequence ID" value="NZ_JAINZZ010000015.1"/>
</dbReference>
<sequence length="265" mass="28270">MGTGDELVLVAIEPGKRRLHGGERLRFAVRAAELADLAAQGRIRVGERRIAVLDPERVEDRRLNNVLHSLGTTSPAPSLKEWLRATPRSLAHEYLSRLEDRKAVRVRRWRDRGGRTHHDILFVDVERRRKVLAGLDQGVGDDVLAALVEASGLASVAYPGLRGRAARRRLAARAEAGALTPALTEAARAADEETAAIVSRGVEALSRRLFAELSDIYGDLTTGGHGLAHDFDLGGWSSGDLGGHHGGGDHGGGGHHGGGDGSGGW</sequence>
<gene>
    <name evidence="6" type="ORF">K7862_15070</name>
</gene>
<comment type="caution">
    <text evidence="6">The sequence shown here is derived from an EMBL/GenBank/DDBJ whole genome shotgun (WGS) entry which is preliminary data.</text>
</comment>
<evidence type="ECO:0000256" key="2">
    <source>
        <dbReference type="ARBA" id="ARBA00023034"/>
    </source>
</evidence>
<accession>A0ABS7Q727</accession>